<keyword evidence="2" id="KW-1185">Reference proteome</keyword>
<evidence type="ECO:0000313" key="2">
    <source>
        <dbReference type="Proteomes" id="UP001162156"/>
    </source>
</evidence>
<dbReference type="EMBL" id="JANEYF010000649">
    <property type="protein sequence ID" value="KAJ8968819.1"/>
    <property type="molecule type" value="Genomic_DNA"/>
</dbReference>
<dbReference type="Proteomes" id="UP001162156">
    <property type="component" value="Unassembled WGS sequence"/>
</dbReference>
<evidence type="ECO:0008006" key="3">
    <source>
        <dbReference type="Google" id="ProtNLM"/>
    </source>
</evidence>
<name>A0AAV8ZSG8_9CUCU</name>
<dbReference type="PANTHER" id="PTHR37162">
    <property type="entry name" value="HAT FAMILY DIMERISATION DOMAINCONTAINING PROTEIN-RELATED"/>
    <property type="match status" value="1"/>
</dbReference>
<dbReference type="PANTHER" id="PTHR37162:SF1">
    <property type="entry name" value="BED-TYPE DOMAIN-CONTAINING PROTEIN"/>
    <property type="match status" value="1"/>
</dbReference>
<reference evidence="1" key="1">
    <citation type="journal article" date="2023" name="Insect Mol. Biol.">
        <title>Genome sequencing provides insights into the evolution of gene families encoding plant cell wall-degrading enzymes in longhorned beetles.</title>
        <authorList>
            <person name="Shin N.R."/>
            <person name="Okamura Y."/>
            <person name="Kirsch R."/>
            <person name="Pauchet Y."/>
        </authorList>
    </citation>
    <scope>NUCLEOTIDE SEQUENCE</scope>
    <source>
        <strain evidence="1">RBIC_L_NR</strain>
    </source>
</reference>
<comment type="caution">
    <text evidence="1">The sequence shown here is derived from an EMBL/GenBank/DDBJ whole genome shotgun (WGS) entry which is preliminary data.</text>
</comment>
<sequence>MGSVFHLKRHENSKSHREKYKAALSTPSLVKVLDKTAAKIEEQKVNEAELKHAVFLAEHNLLFSLMDHLPQIIASACPDSKIALKLKIKRKKAIQLIKVLIGPSNKDELILDLKENYFSIILDETTDISTSKCLAVIARYYKNNKIWDRFFILVEVENSTANGLFQAIKGMLTKYTIQTCYWFWCRHM</sequence>
<protein>
    <recommendedName>
        <fullName evidence="3">DUF4371 domain-containing protein</fullName>
    </recommendedName>
</protein>
<evidence type="ECO:0000313" key="1">
    <source>
        <dbReference type="EMBL" id="KAJ8968819.1"/>
    </source>
</evidence>
<organism evidence="1 2">
    <name type="scientific">Rhamnusium bicolor</name>
    <dbReference type="NCBI Taxonomy" id="1586634"/>
    <lineage>
        <taxon>Eukaryota</taxon>
        <taxon>Metazoa</taxon>
        <taxon>Ecdysozoa</taxon>
        <taxon>Arthropoda</taxon>
        <taxon>Hexapoda</taxon>
        <taxon>Insecta</taxon>
        <taxon>Pterygota</taxon>
        <taxon>Neoptera</taxon>
        <taxon>Endopterygota</taxon>
        <taxon>Coleoptera</taxon>
        <taxon>Polyphaga</taxon>
        <taxon>Cucujiformia</taxon>
        <taxon>Chrysomeloidea</taxon>
        <taxon>Cerambycidae</taxon>
        <taxon>Lepturinae</taxon>
        <taxon>Rhagiini</taxon>
        <taxon>Rhamnusium</taxon>
    </lineage>
</organism>
<dbReference type="AlphaFoldDB" id="A0AAV8ZSG8"/>
<proteinExistence type="predicted"/>
<gene>
    <name evidence="1" type="ORF">NQ314_002081</name>
</gene>
<accession>A0AAV8ZSG8</accession>